<name>A0ACC8ELH6_9PEZI</name>
<dbReference type="Proteomes" id="UP000250078">
    <property type="component" value="Unassembled WGS sequence"/>
</dbReference>
<dbReference type="EMBL" id="KV748269">
    <property type="protein sequence ID" value="OCK87098.1"/>
    <property type="molecule type" value="Genomic_DNA"/>
</dbReference>
<sequence>MEDEKAESVTSALSWNTFLSRTSVSSLSCAIFSDRQSQAAHGLDDVIRAVRALNLRRYRYEELAREEMLGEGETYMVEKCVAQKGSVVAVKHLKTSRAPDDKTLRRRLRSVILEVQIMGHPPLRAHPNLPSALGYGWNTRGKLIMPYVVVEYAPLGTLREHVKKFRPHLRDIEILLGDVASGLAALHTCGIVHGDVKLDNVLVFPSWDRPAKALAKVTDFGHALILDDKSRKHDHEPVRYGGTLIYNAPEVGNQDVYPIDRADLPKCDIWAFGLLLWEACIAGEEYLTYLERNGSITDAHGNEARISPADLLKHAKRSITGPSLGPPMFLRVTLHKTIQEDPAKRVPSARSLPLYTRWNAGNLLGLEVDLALHLEPLSPTYEMFRLDNGREISWAHQQQIFLGLKQTYANKLAKENGPIIWQIALCYHTGFGTARCPQSAHEYAQMAKSEGHPVARVFADLLNQREQANSAQPEDTYVARISTLMRSDPTSSEGMPPLVKACFEGNASAVLNLLSDGACLSSSTIDGCSLFHWLFVFQEQTVLDGIVENLRGVLARRLVDIPLCALREIHSQWPLQLLGSPLAVAISVNCLEAVMALLALGADPFSRVYDETQFRPEDPRSQWTGFHVAAKYHCSDILLYLVMHTSPQKQSSLSPLGCVLCFSTSLECLAMHGSDHIKQLDETIRVIRYIQPLAVAAPNGMTALMQAIDFQDYDVVAALLRAEPELAKAPLCSPKNRNVFNLPIHFAAQIAARRDVPETLLIPQLIDTYTRDLSASSPPPRDNMARTPLHLAVTGASSCVTKWILEERIGLLHVEDAWGRTPLHYCDSAANCDLLLNKGANVDHADKHGMTALHRACYLGASELVLCLLEWKPKLDLKNNVYGTVLHCGVISGSVDVVMALVEADTPLNGTDKMGNTAIHVAAKLDRHNILRILMRRGADITIRNLNGRGAKSIAADTGRLGSVGILSILQRGWETRENQKILHYDPEDKRNFRFSNTTKPKGNSAPDFLWDKETVAIEEANKPMDYEDDNDDVDRDGQESYDEREKEMKKLDQIVNTIREEHFPMLRDWHWAVNAIIELVSVCFNETIWQPVLASRITEIMARMAYDLAEIFKRVHPYMEERGEFVIRSDVAWPSIPLEVATRYLNLEDAEQKHLVRTNDEPDQRVGHPDGKNALHRASQDEEIANGHAETLAEDADDPSKNQVQAEKLFIESCCKEARHHRVTSLAVDCVATIVDSTRPRGTFPGRWKSDFEAIILWELKISVLDEGGGLYKSTLFHHFPQLSKHSWQGSASSR</sequence>
<protein>
    <submittedName>
        <fullName evidence="1">Ankyrin</fullName>
    </submittedName>
</protein>
<evidence type="ECO:0000313" key="2">
    <source>
        <dbReference type="Proteomes" id="UP000250078"/>
    </source>
</evidence>
<proteinExistence type="predicted"/>
<accession>A0ACC8ELH6</accession>
<keyword evidence="2" id="KW-1185">Reference proteome</keyword>
<reference evidence="1 2" key="1">
    <citation type="journal article" date="2016" name="Nat. Commun.">
        <title>Ectomycorrhizal ecology is imprinted in the genome of the dominant symbiotic fungus Cenococcum geophilum.</title>
        <authorList>
            <consortium name="DOE Joint Genome Institute"/>
            <person name="Peter M."/>
            <person name="Kohler A."/>
            <person name="Ohm R.A."/>
            <person name="Kuo A."/>
            <person name="Krutzmann J."/>
            <person name="Morin E."/>
            <person name="Arend M."/>
            <person name="Barry K.W."/>
            <person name="Binder M."/>
            <person name="Choi C."/>
            <person name="Clum A."/>
            <person name="Copeland A."/>
            <person name="Grisel N."/>
            <person name="Haridas S."/>
            <person name="Kipfer T."/>
            <person name="LaButti K."/>
            <person name="Lindquist E."/>
            <person name="Lipzen A."/>
            <person name="Maire R."/>
            <person name="Meier B."/>
            <person name="Mihaltcheva S."/>
            <person name="Molinier V."/>
            <person name="Murat C."/>
            <person name="Poggeler S."/>
            <person name="Quandt C.A."/>
            <person name="Sperisen C."/>
            <person name="Tritt A."/>
            <person name="Tisserant E."/>
            <person name="Crous P.W."/>
            <person name="Henrissat B."/>
            <person name="Nehls U."/>
            <person name="Egli S."/>
            <person name="Spatafora J.W."/>
            <person name="Grigoriev I.V."/>
            <person name="Martin F.M."/>
        </authorList>
    </citation>
    <scope>NUCLEOTIDE SEQUENCE [LARGE SCALE GENOMIC DNA]</scope>
    <source>
        <strain evidence="1 2">1.58</strain>
    </source>
</reference>
<evidence type="ECO:0000313" key="1">
    <source>
        <dbReference type="EMBL" id="OCK87098.1"/>
    </source>
</evidence>
<organism evidence="1 2">
    <name type="scientific">Cenococcum geophilum 1.58</name>
    <dbReference type="NCBI Taxonomy" id="794803"/>
    <lineage>
        <taxon>Eukaryota</taxon>
        <taxon>Fungi</taxon>
        <taxon>Dikarya</taxon>
        <taxon>Ascomycota</taxon>
        <taxon>Pezizomycotina</taxon>
        <taxon>Dothideomycetes</taxon>
        <taxon>Pleosporomycetidae</taxon>
        <taxon>Gloniales</taxon>
        <taxon>Gloniaceae</taxon>
        <taxon>Cenococcum</taxon>
    </lineage>
</organism>
<gene>
    <name evidence="1" type="ORF">K441DRAFT_682845</name>
</gene>